<dbReference type="Proteomes" id="UP000577891">
    <property type="component" value="Unassembled WGS sequence"/>
</dbReference>
<accession>A0A7W4IXU0</accession>
<evidence type="ECO:0000313" key="1">
    <source>
        <dbReference type="EMBL" id="MBB2171016.1"/>
    </source>
</evidence>
<protein>
    <submittedName>
        <fullName evidence="1">Uncharacterized protein</fullName>
    </submittedName>
</protein>
<comment type="caution">
    <text evidence="1">The sequence shown here is derived from an EMBL/GenBank/DDBJ whole genome shotgun (WGS) entry which is preliminary data.</text>
</comment>
<sequence length="133" mass="13826">MQRGDGLIALDLVDDAIFADLPGDGATLVLCVGGAGDGGGKGGQWLGIVAMPAPTPFGHGANCVCCTPDGAIAAMLADLFRARVTGQRPWFARVMVVVPAALREGTRQALEENRVVVARYRPVWRLSADASGH</sequence>
<gene>
    <name evidence="1" type="ORF">HLH35_02595</name>
</gene>
<keyword evidence="2" id="KW-1185">Reference proteome</keyword>
<reference evidence="1 2" key="1">
    <citation type="submission" date="2020-04" db="EMBL/GenBank/DDBJ databases">
        <title>Description of novel Gluconacetobacter.</title>
        <authorList>
            <person name="Sombolestani A."/>
        </authorList>
    </citation>
    <scope>NUCLEOTIDE SEQUENCE [LARGE SCALE GENOMIC DNA]</scope>
    <source>
        <strain evidence="1 2">LMG 27724</strain>
    </source>
</reference>
<evidence type="ECO:0000313" key="2">
    <source>
        <dbReference type="Proteomes" id="UP000577891"/>
    </source>
</evidence>
<dbReference type="RefSeq" id="WP_182977661.1">
    <property type="nucleotide sequence ID" value="NZ_BAABGB010000001.1"/>
</dbReference>
<proteinExistence type="predicted"/>
<name>A0A7W4IXU0_9PROT</name>
<dbReference type="EMBL" id="JABEQE010000002">
    <property type="protein sequence ID" value="MBB2171016.1"/>
    <property type="molecule type" value="Genomic_DNA"/>
</dbReference>
<dbReference type="AlphaFoldDB" id="A0A7W4IXU0"/>
<organism evidence="1 2">
    <name type="scientific">Gluconacetobacter asukensis</name>
    <dbReference type="NCBI Taxonomy" id="1017181"/>
    <lineage>
        <taxon>Bacteria</taxon>
        <taxon>Pseudomonadati</taxon>
        <taxon>Pseudomonadota</taxon>
        <taxon>Alphaproteobacteria</taxon>
        <taxon>Acetobacterales</taxon>
        <taxon>Acetobacteraceae</taxon>
        <taxon>Gluconacetobacter</taxon>
    </lineage>
</organism>